<keyword evidence="1" id="KW-0812">Transmembrane</keyword>
<protein>
    <submittedName>
        <fullName evidence="4">Interleukin 20 receptor subunit beta</fullName>
    </submittedName>
</protein>
<evidence type="ECO:0000256" key="1">
    <source>
        <dbReference type="SAM" id="Phobius"/>
    </source>
</evidence>
<dbReference type="InterPro" id="IPR015373">
    <property type="entry name" value="Interferon/interleukin_rcp_dom"/>
</dbReference>
<name>A0A8C3RQV0_CHESE</name>
<sequence length="313" mass="35329">MVTTSCFSLFGGILDEEALLPAPQNISILSTNMKHFLTWSPVTVPGETVRYSIEFQGEYERDYANEIWIPISECSLITVTQCNVTEDISATVPYNLRVRANLGSRSSKWSTLKVLFNRITTFLTPPVMEVSTDGYHLLVKLEDLGPTFQFHIFYWRKGQESWKTVKEISSVVHLDTMEAGAEYCVKAQTYVEAINRSSNFSQAQCVHGGRATWMMTAMVSFVGFVVGVLTLPFLAWKMSQTFQYSCCPVVVLPDTLVISLSSLHSCPSRVLESTGGDFWFCRRVLLKRWGGGWRSVSFGRRLFSAYLATSFIF</sequence>
<evidence type="ECO:0000313" key="5">
    <source>
        <dbReference type="Proteomes" id="UP000694403"/>
    </source>
</evidence>
<reference evidence="4" key="1">
    <citation type="submission" date="2025-08" db="UniProtKB">
        <authorList>
            <consortium name="Ensembl"/>
        </authorList>
    </citation>
    <scope>IDENTIFICATION</scope>
</reference>
<dbReference type="PANTHER" id="PTHR20859">
    <property type="entry name" value="INTERFERON/INTERLEUKIN RECEPTOR"/>
    <property type="match status" value="1"/>
</dbReference>
<dbReference type="InterPro" id="IPR013783">
    <property type="entry name" value="Ig-like_fold"/>
</dbReference>
<dbReference type="Pfam" id="PF01108">
    <property type="entry name" value="Tissue_fac"/>
    <property type="match status" value="1"/>
</dbReference>
<accession>A0A8C3RQV0</accession>
<dbReference type="Pfam" id="PF09294">
    <property type="entry name" value="Interfer-bind"/>
    <property type="match status" value="1"/>
</dbReference>
<dbReference type="Ensembl" id="ENSCSRT00000003553.1">
    <property type="protein sequence ID" value="ENSCSRP00000003429.1"/>
    <property type="gene ID" value="ENSCSRG00000002586.1"/>
</dbReference>
<evidence type="ECO:0000313" key="4">
    <source>
        <dbReference type="Ensembl" id="ENSCSRP00000003429.1"/>
    </source>
</evidence>
<feature type="transmembrane region" description="Helical" evidence="1">
    <location>
        <begin position="213"/>
        <end position="235"/>
    </location>
</feature>
<dbReference type="CDD" id="cd00063">
    <property type="entry name" value="FN3"/>
    <property type="match status" value="1"/>
</dbReference>
<dbReference type="InterPro" id="IPR036116">
    <property type="entry name" value="FN3_sf"/>
</dbReference>
<reference evidence="4" key="2">
    <citation type="submission" date="2025-09" db="UniProtKB">
        <authorList>
            <consortium name="Ensembl"/>
        </authorList>
    </citation>
    <scope>IDENTIFICATION</scope>
</reference>
<evidence type="ECO:0000259" key="3">
    <source>
        <dbReference type="Pfam" id="PF09294"/>
    </source>
</evidence>
<dbReference type="GO" id="GO:0042015">
    <property type="term" value="F:interleukin-20 binding"/>
    <property type="evidence" value="ECO:0007669"/>
    <property type="project" value="TreeGrafter"/>
</dbReference>
<dbReference type="FunFam" id="2.60.40.10:FF:001093">
    <property type="entry name" value="Interleukin 20 receptor subunit beta"/>
    <property type="match status" value="1"/>
</dbReference>
<proteinExistence type="predicted"/>
<dbReference type="InterPro" id="IPR003961">
    <property type="entry name" value="FN3_dom"/>
</dbReference>
<dbReference type="GO" id="GO:0005886">
    <property type="term" value="C:plasma membrane"/>
    <property type="evidence" value="ECO:0007669"/>
    <property type="project" value="TreeGrafter"/>
</dbReference>
<dbReference type="Gene3D" id="2.60.40.10">
    <property type="entry name" value="Immunoglobulins"/>
    <property type="match status" value="2"/>
</dbReference>
<dbReference type="GO" id="GO:0004896">
    <property type="term" value="F:cytokine receptor activity"/>
    <property type="evidence" value="ECO:0007669"/>
    <property type="project" value="TreeGrafter"/>
</dbReference>
<organism evidence="4 5">
    <name type="scientific">Chelydra serpentina</name>
    <name type="common">Snapping turtle</name>
    <name type="synonym">Testudo serpentina</name>
    <dbReference type="NCBI Taxonomy" id="8475"/>
    <lineage>
        <taxon>Eukaryota</taxon>
        <taxon>Metazoa</taxon>
        <taxon>Chordata</taxon>
        <taxon>Craniata</taxon>
        <taxon>Vertebrata</taxon>
        <taxon>Euteleostomi</taxon>
        <taxon>Archelosauria</taxon>
        <taxon>Testudinata</taxon>
        <taxon>Testudines</taxon>
        <taxon>Cryptodira</taxon>
        <taxon>Durocryptodira</taxon>
        <taxon>Americhelydia</taxon>
        <taxon>Chelydroidea</taxon>
        <taxon>Chelydridae</taxon>
        <taxon>Chelydra</taxon>
    </lineage>
</organism>
<dbReference type="PANTHER" id="PTHR20859:SF48">
    <property type="entry name" value="INTERLEUKIN-20 RECEPTOR SUBUNIT BETA"/>
    <property type="match status" value="1"/>
</dbReference>
<keyword evidence="1" id="KW-1133">Transmembrane helix</keyword>
<dbReference type="FunFam" id="2.60.40.10:FF:001006">
    <property type="entry name" value="Interleukin 20 receptor subunit beta"/>
    <property type="match status" value="1"/>
</dbReference>
<dbReference type="SUPFAM" id="SSF49265">
    <property type="entry name" value="Fibronectin type III"/>
    <property type="match status" value="2"/>
</dbReference>
<keyword evidence="1" id="KW-0472">Membrane</keyword>
<feature type="domain" description="Fibronectin type-III" evidence="2">
    <location>
        <begin position="12"/>
        <end position="109"/>
    </location>
</feature>
<dbReference type="Proteomes" id="UP000694403">
    <property type="component" value="Unplaced"/>
</dbReference>
<feature type="domain" description="Interferon/interleukin receptor" evidence="3">
    <location>
        <begin position="129"/>
        <end position="207"/>
    </location>
</feature>
<keyword evidence="5" id="KW-1185">Reference proteome</keyword>
<dbReference type="AlphaFoldDB" id="A0A8C3RQV0"/>
<evidence type="ECO:0000259" key="2">
    <source>
        <dbReference type="Pfam" id="PF01108"/>
    </source>
</evidence>
<dbReference type="InterPro" id="IPR050650">
    <property type="entry name" value="Type-II_Cytokine-TF_Rcpt"/>
</dbReference>